<dbReference type="OrthoDB" id="292253at2"/>
<keyword evidence="3" id="KW-1185">Reference proteome</keyword>
<feature type="chain" id="PRO_5021958714" evidence="1">
    <location>
        <begin position="22"/>
        <end position="83"/>
    </location>
</feature>
<sequence precursor="true">MRLPTSRTACALVAVALYGGAAGSFGLTGCRTTTTVETLPDAYYAEEGVQFFPAGPEFQFPKQMRAIEGYQFDGVADPIGPVN</sequence>
<proteinExistence type="predicted"/>
<name>A0A517P7U0_9PLAN</name>
<accession>A0A517P7U0</accession>
<dbReference type="AlphaFoldDB" id="A0A517P7U0"/>
<dbReference type="EMBL" id="CP036265">
    <property type="protein sequence ID" value="QDT15446.1"/>
    <property type="molecule type" value="Genomic_DNA"/>
</dbReference>
<evidence type="ECO:0000313" key="3">
    <source>
        <dbReference type="Proteomes" id="UP000318741"/>
    </source>
</evidence>
<keyword evidence="1" id="KW-0732">Signal</keyword>
<evidence type="ECO:0000256" key="1">
    <source>
        <dbReference type="SAM" id="SignalP"/>
    </source>
</evidence>
<dbReference type="RefSeq" id="WP_145358281.1">
    <property type="nucleotide sequence ID" value="NZ_CP036265.1"/>
</dbReference>
<protein>
    <submittedName>
        <fullName evidence="2">Uncharacterized protein</fullName>
    </submittedName>
</protein>
<organism evidence="2 3">
    <name type="scientific">Alienimonas californiensis</name>
    <dbReference type="NCBI Taxonomy" id="2527989"/>
    <lineage>
        <taxon>Bacteria</taxon>
        <taxon>Pseudomonadati</taxon>
        <taxon>Planctomycetota</taxon>
        <taxon>Planctomycetia</taxon>
        <taxon>Planctomycetales</taxon>
        <taxon>Planctomycetaceae</taxon>
        <taxon>Alienimonas</taxon>
    </lineage>
</organism>
<dbReference type="KEGG" id="acaf:CA12_15310"/>
<reference evidence="2 3" key="1">
    <citation type="submission" date="2019-02" db="EMBL/GenBank/DDBJ databases">
        <title>Deep-cultivation of Planctomycetes and their phenomic and genomic characterization uncovers novel biology.</title>
        <authorList>
            <person name="Wiegand S."/>
            <person name="Jogler M."/>
            <person name="Boedeker C."/>
            <person name="Pinto D."/>
            <person name="Vollmers J."/>
            <person name="Rivas-Marin E."/>
            <person name="Kohn T."/>
            <person name="Peeters S.H."/>
            <person name="Heuer A."/>
            <person name="Rast P."/>
            <person name="Oberbeckmann S."/>
            <person name="Bunk B."/>
            <person name="Jeske O."/>
            <person name="Meyerdierks A."/>
            <person name="Storesund J.E."/>
            <person name="Kallscheuer N."/>
            <person name="Luecker S."/>
            <person name="Lage O.M."/>
            <person name="Pohl T."/>
            <person name="Merkel B.J."/>
            <person name="Hornburger P."/>
            <person name="Mueller R.-W."/>
            <person name="Bruemmer F."/>
            <person name="Labrenz M."/>
            <person name="Spormann A.M."/>
            <person name="Op den Camp H."/>
            <person name="Overmann J."/>
            <person name="Amann R."/>
            <person name="Jetten M.S.M."/>
            <person name="Mascher T."/>
            <person name="Medema M.H."/>
            <person name="Devos D.P."/>
            <person name="Kaster A.-K."/>
            <person name="Ovreas L."/>
            <person name="Rohde M."/>
            <person name="Galperin M.Y."/>
            <person name="Jogler C."/>
        </authorList>
    </citation>
    <scope>NUCLEOTIDE SEQUENCE [LARGE SCALE GENOMIC DNA]</scope>
    <source>
        <strain evidence="2 3">CA12</strain>
    </source>
</reference>
<feature type="signal peptide" evidence="1">
    <location>
        <begin position="1"/>
        <end position="21"/>
    </location>
</feature>
<dbReference type="PROSITE" id="PS51257">
    <property type="entry name" value="PROKAR_LIPOPROTEIN"/>
    <property type="match status" value="1"/>
</dbReference>
<gene>
    <name evidence="2" type="ORF">CA12_15310</name>
</gene>
<dbReference type="Proteomes" id="UP000318741">
    <property type="component" value="Chromosome"/>
</dbReference>
<evidence type="ECO:0000313" key="2">
    <source>
        <dbReference type="EMBL" id="QDT15446.1"/>
    </source>
</evidence>